<name>A0A1T5MBF2_9FIRM</name>
<keyword evidence="5" id="KW-1185">Reference proteome</keyword>
<evidence type="ECO:0000259" key="3">
    <source>
        <dbReference type="PROSITE" id="PS50983"/>
    </source>
</evidence>
<dbReference type="Gene3D" id="3.40.50.1980">
    <property type="entry name" value="Nitrogenase molybdenum iron protein domain"/>
    <property type="match status" value="2"/>
</dbReference>
<protein>
    <submittedName>
        <fullName evidence="4">Iron complex transport system substrate-binding protein</fullName>
    </submittedName>
</protein>
<dbReference type="AlphaFoldDB" id="A0A1T5MBF2"/>
<gene>
    <name evidence="4" type="ORF">SAMN02194393_04391</name>
</gene>
<organism evidence="4 5">
    <name type="scientific">Maledivibacter halophilus</name>
    <dbReference type="NCBI Taxonomy" id="36842"/>
    <lineage>
        <taxon>Bacteria</taxon>
        <taxon>Bacillati</taxon>
        <taxon>Bacillota</taxon>
        <taxon>Clostridia</taxon>
        <taxon>Peptostreptococcales</taxon>
        <taxon>Caminicellaceae</taxon>
        <taxon>Maledivibacter</taxon>
    </lineage>
</organism>
<reference evidence="4 5" key="1">
    <citation type="submission" date="2017-02" db="EMBL/GenBank/DDBJ databases">
        <authorList>
            <person name="Peterson S.W."/>
        </authorList>
    </citation>
    <scope>NUCLEOTIDE SEQUENCE [LARGE SCALE GENOMIC DNA]</scope>
    <source>
        <strain evidence="4 5">M1</strain>
    </source>
</reference>
<sequence>MVLILAMTLSVFTGCGGKKEVDTEKNDQTALTEETNEENQDGKEVSKTYFDEKIKVTEETVTFVDSRGEKITIKKNPNRVIGLYASYLDLWYEAGGEIVGRLKSSSNIPKAFENAEEVGTMTQPNVEKILEMEPDLVILRQDMKGQGELIPLFENNNIPFIAISYDNFREYSYAMRLFTAITDREDLYQEKVIKIKDKIDSILKEIPEEKEPSVLLMFATAKGVSVKLENSFVGDMLKDLGAKNIAYDAKLTDEEMQIFSMEKVLERDPDFILVQTMGDIEKIKDRLIKDVEENPAWGSLRAVKEGRYIILPKNLYLYKPNAKYAQAYEGLAKILYPEVFK</sequence>
<dbReference type="Proteomes" id="UP000190285">
    <property type="component" value="Unassembled WGS sequence"/>
</dbReference>
<feature type="domain" description="Fe/B12 periplasmic-binding" evidence="3">
    <location>
        <begin position="79"/>
        <end position="339"/>
    </location>
</feature>
<evidence type="ECO:0000256" key="1">
    <source>
        <dbReference type="ARBA" id="ARBA00008814"/>
    </source>
</evidence>
<dbReference type="Pfam" id="PF01497">
    <property type="entry name" value="Peripla_BP_2"/>
    <property type="match status" value="1"/>
</dbReference>
<dbReference type="PANTHER" id="PTHR30535:SF34">
    <property type="entry name" value="MOLYBDATE-BINDING PROTEIN MOLA"/>
    <property type="match status" value="1"/>
</dbReference>
<dbReference type="SUPFAM" id="SSF53807">
    <property type="entry name" value="Helical backbone' metal receptor"/>
    <property type="match status" value="1"/>
</dbReference>
<evidence type="ECO:0000313" key="4">
    <source>
        <dbReference type="EMBL" id="SKC85571.1"/>
    </source>
</evidence>
<dbReference type="GO" id="GO:0071281">
    <property type="term" value="P:cellular response to iron ion"/>
    <property type="evidence" value="ECO:0007669"/>
    <property type="project" value="TreeGrafter"/>
</dbReference>
<dbReference type="STRING" id="36842.SAMN02194393_04391"/>
<comment type="similarity">
    <text evidence="1">Belongs to the bacterial solute-binding protein 8 family.</text>
</comment>
<dbReference type="InterPro" id="IPR050902">
    <property type="entry name" value="ABC_Transporter_SBP"/>
</dbReference>
<dbReference type="EMBL" id="FUZT01000013">
    <property type="protein sequence ID" value="SKC85571.1"/>
    <property type="molecule type" value="Genomic_DNA"/>
</dbReference>
<feature type="region of interest" description="Disordered" evidence="2">
    <location>
        <begin position="20"/>
        <end position="45"/>
    </location>
</feature>
<dbReference type="InterPro" id="IPR002491">
    <property type="entry name" value="ABC_transptr_periplasmic_BD"/>
</dbReference>
<accession>A0A1T5MBF2</accession>
<dbReference type="PROSITE" id="PS50983">
    <property type="entry name" value="FE_B12_PBP"/>
    <property type="match status" value="1"/>
</dbReference>
<proteinExistence type="inferred from homology"/>
<evidence type="ECO:0000313" key="5">
    <source>
        <dbReference type="Proteomes" id="UP000190285"/>
    </source>
</evidence>
<dbReference type="PANTHER" id="PTHR30535">
    <property type="entry name" value="VITAMIN B12-BINDING PROTEIN"/>
    <property type="match status" value="1"/>
</dbReference>
<evidence type="ECO:0000256" key="2">
    <source>
        <dbReference type="SAM" id="MobiDB-lite"/>
    </source>
</evidence>